<dbReference type="Gene3D" id="1.10.10.10">
    <property type="entry name" value="Winged helix-like DNA-binding domain superfamily/Winged helix DNA-binding domain"/>
    <property type="match status" value="1"/>
</dbReference>
<dbReference type="Proteomes" id="UP001595955">
    <property type="component" value="Unassembled WGS sequence"/>
</dbReference>
<gene>
    <name evidence="5" type="ORF">ACFO3F_01865</name>
</gene>
<evidence type="ECO:0000313" key="5">
    <source>
        <dbReference type="EMBL" id="MFC4553984.1"/>
    </source>
</evidence>
<keyword evidence="1" id="KW-0805">Transcription regulation</keyword>
<dbReference type="PANTHER" id="PTHR33204:SF18">
    <property type="entry name" value="TRANSCRIPTIONAL REGULATORY PROTEIN"/>
    <property type="match status" value="1"/>
</dbReference>
<dbReference type="Pfam" id="PF01638">
    <property type="entry name" value="HxlR"/>
    <property type="match status" value="1"/>
</dbReference>
<organism evidence="5 6">
    <name type="scientific">Georgenia faecalis</name>
    <dbReference type="NCBI Taxonomy" id="2483799"/>
    <lineage>
        <taxon>Bacteria</taxon>
        <taxon>Bacillati</taxon>
        <taxon>Actinomycetota</taxon>
        <taxon>Actinomycetes</taxon>
        <taxon>Micrococcales</taxon>
        <taxon>Bogoriellaceae</taxon>
        <taxon>Georgenia</taxon>
    </lineage>
</organism>
<dbReference type="InterPro" id="IPR036388">
    <property type="entry name" value="WH-like_DNA-bd_sf"/>
</dbReference>
<dbReference type="PROSITE" id="PS51118">
    <property type="entry name" value="HTH_HXLR"/>
    <property type="match status" value="1"/>
</dbReference>
<feature type="domain" description="HTH hxlR-type" evidence="4">
    <location>
        <begin position="19"/>
        <end position="118"/>
    </location>
</feature>
<evidence type="ECO:0000256" key="2">
    <source>
        <dbReference type="ARBA" id="ARBA00023125"/>
    </source>
</evidence>
<reference evidence="6" key="1">
    <citation type="journal article" date="2019" name="Int. J. Syst. Evol. Microbiol.">
        <title>The Global Catalogue of Microorganisms (GCM) 10K type strain sequencing project: providing services to taxonomists for standard genome sequencing and annotation.</title>
        <authorList>
            <consortium name="The Broad Institute Genomics Platform"/>
            <consortium name="The Broad Institute Genome Sequencing Center for Infectious Disease"/>
            <person name="Wu L."/>
            <person name="Ma J."/>
        </authorList>
    </citation>
    <scope>NUCLEOTIDE SEQUENCE [LARGE SCALE GENOMIC DNA]</scope>
    <source>
        <strain evidence="6">JCM 3369</strain>
    </source>
</reference>
<dbReference type="SUPFAM" id="SSF46785">
    <property type="entry name" value="Winged helix' DNA-binding domain"/>
    <property type="match status" value="1"/>
</dbReference>
<dbReference type="RefSeq" id="WP_122823200.1">
    <property type="nucleotide sequence ID" value="NZ_CP033325.1"/>
</dbReference>
<keyword evidence="2" id="KW-0238">DNA-binding</keyword>
<sequence>MELEGALALRGDQPVGRYCPIERVLGLISTRSSILLLREAFYGATRFETFAARTGLTEATTAKKLRDFVDAGVLETQPYQRPGERRRAEYVLTESGRDLLPAVFALLQWGNAHDPPPYPPSLHHQGCGEPVEIVARCSAGHEVGGDDIVVSAPGPFGLDDPQEP</sequence>
<keyword evidence="3" id="KW-0804">Transcription</keyword>
<dbReference type="InterPro" id="IPR036390">
    <property type="entry name" value="WH_DNA-bd_sf"/>
</dbReference>
<comment type="caution">
    <text evidence="5">The sequence shown here is derived from an EMBL/GenBank/DDBJ whole genome shotgun (WGS) entry which is preliminary data.</text>
</comment>
<name>A0ABV9D7I9_9MICO</name>
<evidence type="ECO:0000259" key="4">
    <source>
        <dbReference type="PROSITE" id="PS51118"/>
    </source>
</evidence>
<accession>A0ABV9D7I9</accession>
<dbReference type="EMBL" id="JBHSGF010000001">
    <property type="protein sequence ID" value="MFC4553984.1"/>
    <property type="molecule type" value="Genomic_DNA"/>
</dbReference>
<evidence type="ECO:0000313" key="6">
    <source>
        <dbReference type="Proteomes" id="UP001595955"/>
    </source>
</evidence>
<keyword evidence="6" id="KW-1185">Reference proteome</keyword>
<evidence type="ECO:0000256" key="1">
    <source>
        <dbReference type="ARBA" id="ARBA00023015"/>
    </source>
</evidence>
<evidence type="ECO:0000256" key="3">
    <source>
        <dbReference type="ARBA" id="ARBA00023163"/>
    </source>
</evidence>
<dbReference type="PANTHER" id="PTHR33204">
    <property type="entry name" value="TRANSCRIPTIONAL REGULATOR, MARR FAMILY"/>
    <property type="match status" value="1"/>
</dbReference>
<dbReference type="InterPro" id="IPR002577">
    <property type="entry name" value="HTH_HxlR"/>
</dbReference>
<proteinExistence type="predicted"/>
<protein>
    <submittedName>
        <fullName evidence="5">Winged helix-turn-helix transcriptional regulator</fullName>
    </submittedName>
</protein>